<dbReference type="CDD" id="cd05008">
    <property type="entry name" value="SIS_GlmS_GlmD_1"/>
    <property type="match status" value="1"/>
</dbReference>
<dbReference type="InterPro" id="IPR046348">
    <property type="entry name" value="SIS_dom_sf"/>
</dbReference>
<dbReference type="SUPFAM" id="SSF53697">
    <property type="entry name" value="SIS domain"/>
    <property type="match status" value="1"/>
</dbReference>
<evidence type="ECO:0000256" key="1">
    <source>
        <dbReference type="ARBA" id="ARBA00022737"/>
    </source>
</evidence>
<dbReference type="Pfam" id="PF01380">
    <property type="entry name" value="SIS"/>
    <property type="match status" value="2"/>
</dbReference>
<dbReference type="KEGG" id="cpo:COPRO5265_1504"/>
<dbReference type="STRING" id="309798.COPRO5265_1504"/>
<dbReference type="AlphaFoldDB" id="B5Y682"/>
<dbReference type="InterPro" id="IPR001347">
    <property type="entry name" value="SIS_dom"/>
</dbReference>
<dbReference type="Proteomes" id="UP000001732">
    <property type="component" value="Chromosome"/>
</dbReference>
<proteinExistence type="predicted"/>
<name>B5Y682_COPPD</name>
<feature type="domain" description="SIS" evidence="2">
    <location>
        <begin position="190"/>
        <end position="329"/>
    </location>
</feature>
<evidence type="ECO:0000259" key="2">
    <source>
        <dbReference type="PROSITE" id="PS51464"/>
    </source>
</evidence>
<dbReference type="PANTHER" id="PTHR10937:SF8">
    <property type="entry name" value="AMINOTRANSFERASE-RELATED"/>
    <property type="match status" value="1"/>
</dbReference>
<organism evidence="3 4">
    <name type="scientific">Coprothermobacter proteolyticus (strain ATCC 35245 / DSM 5265 / OCM 4 / BT)</name>
    <dbReference type="NCBI Taxonomy" id="309798"/>
    <lineage>
        <taxon>Bacteria</taxon>
        <taxon>Pseudomonadati</taxon>
        <taxon>Coprothermobacterota</taxon>
        <taxon>Coprothermobacteria</taxon>
        <taxon>Coprothermobacterales</taxon>
        <taxon>Coprothermobacteraceae</taxon>
        <taxon>Coprothermobacter</taxon>
    </lineage>
</organism>
<sequence>MLAEIEEVPEVLRRLIDRESDNVKAIASRIKQYAPEFALLSGRGSSDNACIYGQYAFQLIANLPSALSTGSVYTLYKNPPHISKALVVGVSQSGETDDVCETVKRAEEEGALTVGIANNQESTLYKLAGENAIYMQANKEESVCATKSFTASMASLLMLAYALADKPLDDVSLLTSVETILRHKEQVSALAQRYMLAQNLVILGTGLSYSAAKETALKLKEACYINAWGMSSVDFLHGPIAILSHMSPVIIFAPADATLPASLNVIERIKQVGAHVLVISDNEEALKLGDAWFELPSNHDLLYPFSEVTFAQLFAFYLARLRNINPDKPRYLSKVTQVEL</sequence>
<dbReference type="PROSITE" id="PS51464">
    <property type="entry name" value="SIS"/>
    <property type="match status" value="2"/>
</dbReference>
<evidence type="ECO:0000313" key="3">
    <source>
        <dbReference type="EMBL" id="ACI17017.1"/>
    </source>
</evidence>
<gene>
    <name evidence="3" type="ordered locus">COPRO5265_1504</name>
</gene>
<keyword evidence="1" id="KW-0677">Repeat</keyword>
<accession>B5Y682</accession>
<dbReference type="GO" id="GO:0008483">
    <property type="term" value="F:transaminase activity"/>
    <property type="evidence" value="ECO:0007669"/>
    <property type="project" value="UniProtKB-KW"/>
</dbReference>
<dbReference type="InterPro" id="IPR035466">
    <property type="entry name" value="GlmS/AgaS_SIS"/>
</dbReference>
<dbReference type="CDD" id="cd05009">
    <property type="entry name" value="SIS_GlmS_GlmD_2"/>
    <property type="match status" value="1"/>
</dbReference>
<dbReference type="eggNOG" id="COG0449">
    <property type="taxonomic scope" value="Bacteria"/>
</dbReference>
<dbReference type="InterPro" id="IPR035490">
    <property type="entry name" value="GlmS/FrlB_SIS"/>
</dbReference>
<dbReference type="Gene3D" id="3.40.50.10490">
    <property type="entry name" value="Glucose-6-phosphate isomerase like protein, domain 1"/>
    <property type="match status" value="2"/>
</dbReference>
<dbReference type="GO" id="GO:0097367">
    <property type="term" value="F:carbohydrate derivative binding"/>
    <property type="evidence" value="ECO:0007669"/>
    <property type="project" value="InterPro"/>
</dbReference>
<keyword evidence="3" id="KW-0032">Aminotransferase</keyword>
<feature type="domain" description="SIS" evidence="2">
    <location>
        <begin position="26"/>
        <end position="169"/>
    </location>
</feature>
<dbReference type="PANTHER" id="PTHR10937">
    <property type="entry name" value="GLUCOSAMINE--FRUCTOSE-6-PHOSPHATE AMINOTRANSFERASE, ISOMERIZING"/>
    <property type="match status" value="1"/>
</dbReference>
<protein>
    <submittedName>
        <fullName evidence="3">Glucosamine--fructose-6-phosphate aminotransferase-related protein</fullName>
    </submittedName>
</protein>
<evidence type="ECO:0000313" key="4">
    <source>
        <dbReference type="Proteomes" id="UP000001732"/>
    </source>
</evidence>
<reference evidence="3 4" key="2">
    <citation type="journal article" date="2014" name="Genome Announc.">
        <title>Complete Genome Sequence of Coprothermobacter proteolyticus DSM 5265.</title>
        <authorList>
            <person name="Alexiev A."/>
            <person name="Coil D.A."/>
            <person name="Badger J.H."/>
            <person name="Enticknap J."/>
            <person name="Ward N."/>
            <person name="Robb F.T."/>
            <person name="Eisen J.A."/>
        </authorList>
    </citation>
    <scope>NUCLEOTIDE SEQUENCE [LARGE SCALE GENOMIC DNA]</scope>
    <source>
        <strain evidence="4">ATCC 35245 / DSM 5265 / OCM 4 / BT</strain>
    </source>
</reference>
<dbReference type="EMBL" id="CP001145">
    <property type="protein sequence ID" value="ACI17017.1"/>
    <property type="molecule type" value="Genomic_DNA"/>
</dbReference>
<reference evidence="4" key="1">
    <citation type="submission" date="2008-08" db="EMBL/GenBank/DDBJ databases">
        <title>The complete genome sequence of Coprothermobacter proteolyticus strain ATCC 5245 / DSM 5265 / BT.</title>
        <authorList>
            <person name="Dodson R.J."/>
            <person name="Durkin A.S."/>
            <person name="Wu M."/>
            <person name="Eisen J."/>
            <person name="Sutton G."/>
        </authorList>
    </citation>
    <scope>NUCLEOTIDE SEQUENCE [LARGE SCALE GENOMIC DNA]</scope>
    <source>
        <strain evidence="4">ATCC 35245 / DSM 5265 / OCM 4 / BT</strain>
    </source>
</reference>
<keyword evidence="3" id="KW-0808">Transferase</keyword>
<dbReference type="GO" id="GO:1901135">
    <property type="term" value="P:carbohydrate derivative metabolic process"/>
    <property type="evidence" value="ECO:0007669"/>
    <property type="project" value="InterPro"/>
</dbReference>
<keyword evidence="4" id="KW-1185">Reference proteome</keyword>